<evidence type="ECO:0000259" key="9">
    <source>
        <dbReference type="Pfam" id="PF00266"/>
    </source>
</evidence>
<evidence type="ECO:0000313" key="11">
    <source>
        <dbReference type="Proteomes" id="UP000179230"/>
    </source>
</evidence>
<dbReference type="Proteomes" id="UP000179230">
    <property type="component" value="Unassembled WGS sequence"/>
</dbReference>
<dbReference type="PANTHER" id="PTHR11601">
    <property type="entry name" value="CYSTEINE DESULFURYLASE FAMILY MEMBER"/>
    <property type="match status" value="1"/>
</dbReference>
<keyword evidence="3" id="KW-0808">Transferase</keyword>
<dbReference type="AlphaFoldDB" id="A0A1F6FPG3"/>
<dbReference type="InterPro" id="IPR000192">
    <property type="entry name" value="Aminotrans_V_dom"/>
</dbReference>
<dbReference type="SUPFAM" id="SSF53383">
    <property type="entry name" value="PLP-dependent transferases"/>
    <property type="match status" value="1"/>
</dbReference>
<protein>
    <recommendedName>
        <fullName evidence="9">Aminotransferase class V domain-containing protein</fullName>
    </recommendedName>
</protein>
<comment type="caution">
    <text evidence="10">The sequence shown here is derived from an EMBL/GenBank/DDBJ whole genome shotgun (WGS) entry which is preliminary data.</text>
</comment>
<name>A0A1F6FPG3_9BACT</name>
<comment type="similarity">
    <text evidence="2">Belongs to the class-V pyridoxal-phosphate-dependent aminotransferase family. NifS/IscS subfamily.</text>
</comment>
<dbReference type="Gene3D" id="1.10.260.50">
    <property type="match status" value="1"/>
</dbReference>
<evidence type="ECO:0000256" key="2">
    <source>
        <dbReference type="ARBA" id="ARBA00006490"/>
    </source>
</evidence>
<comment type="catalytic activity">
    <reaction evidence="8">
        <text>(sulfur carrier)-H + L-cysteine = (sulfur carrier)-SH + L-alanine</text>
        <dbReference type="Rhea" id="RHEA:43892"/>
        <dbReference type="Rhea" id="RHEA-COMP:14737"/>
        <dbReference type="Rhea" id="RHEA-COMP:14739"/>
        <dbReference type="ChEBI" id="CHEBI:29917"/>
        <dbReference type="ChEBI" id="CHEBI:35235"/>
        <dbReference type="ChEBI" id="CHEBI:57972"/>
        <dbReference type="ChEBI" id="CHEBI:64428"/>
        <dbReference type="EC" id="2.8.1.7"/>
    </reaction>
</comment>
<dbReference type="InterPro" id="IPR015422">
    <property type="entry name" value="PyrdxlP-dep_Trfase_small"/>
</dbReference>
<proteinExistence type="inferred from homology"/>
<dbReference type="Gene3D" id="3.40.640.10">
    <property type="entry name" value="Type I PLP-dependent aspartate aminotransferase-like (Major domain)"/>
    <property type="match status" value="1"/>
</dbReference>
<dbReference type="Pfam" id="PF00266">
    <property type="entry name" value="Aminotran_5"/>
    <property type="match status" value="1"/>
</dbReference>
<dbReference type="GO" id="GO:0046872">
    <property type="term" value="F:metal ion binding"/>
    <property type="evidence" value="ECO:0007669"/>
    <property type="project" value="UniProtKB-KW"/>
</dbReference>
<organism evidence="10 11">
    <name type="scientific">Candidatus Kaiserbacteria bacterium RIFOXYD1_FULL_42_15</name>
    <dbReference type="NCBI Taxonomy" id="1798532"/>
    <lineage>
        <taxon>Bacteria</taxon>
        <taxon>Candidatus Kaiseribacteriota</taxon>
    </lineage>
</organism>
<keyword evidence="5" id="KW-0663">Pyridoxal phosphate</keyword>
<dbReference type="InterPro" id="IPR015421">
    <property type="entry name" value="PyrdxlP-dep_Trfase_major"/>
</dbReference>
<dbReference type="GO" id="GO:0031071">
    <property type="term" value="F:cysteine desulfurase activity"/>
    <property type="evidence" value="ECO:0007669"/>
    <property type="project" value="UniProtKB-EC"/>
</dbReference>
<evidence type="ECO:0000313" key="10">
    <source>
        <dbReference type="EMBL" id="OGG87740.1"/>
    </source>
</evidence>
<evidence type="ECO:0000256" key="6">
    <source>
        <dbReference type="ARBA" id="ARBA00023004"/>
    </source>
</evidence>
<keyword evidence="6" id="KW-0408">Iron</keyword>
<comment type="cofactor">
    <cofactor evidence="1">
        <name>pyridoxal 5'-phosphate</name>
        <dbReference type="ChEBI" id="CHEBI:597326"/>
    </cofactor>
</comment>
<dbReference type="InterPro" id="IPR016454">
    <property type="entry name" value="Cysteine_dSase"/>
</dbReference>
<dbReference type="GO" id="GO:0051536">
    <property type="term" value="F:iron-sulfur cluster binding"/>
    <property type="evidence" value="ECO:0007669"/>
    <property type="project" value="UniProtKB-KW"/>
</dbReference>
<keyword evidence="7" id="KW-0411">Iron-sulfur</keyword>
<sequence>MSFLKNIKKGLTTSKLTRIYLDYASAMPMYKEAVKAMTPFLVDNFGNASSIHLEGQEAKNALHEARSKVAQILQIQPAGVTFTSGGTESNNLAIRGVVSTKRRDGTPMNQMEIITTKIEHPATEKTLVYLSRKGVKIHYVSVDAGGQVILSELRGLINEQTILVCISYVNSEIGTIEDIGAVSRVLEQEQALGQHVLLFIDASQAPLWLPCELPRHKINLMSLDAGKFGGPKGVGILACGKGIKLEAITFGGGQENGLRPGTEPLAQIVGGVKALEIAQQSYLSRSESVRNLRDYFMAKLTNEISGCIVNGSVGEKRVANNVNVSIPGIDSEFAVVMLDTHGVSASTRSACSAAGGGESTVVKAISGDSIRATSTLRFTLGEDTTKAELDKTVAILAKHVEELKKL</sequence>
<reference evidence="10 11" key="1">
    <citation type="journal article" date="2016" name="Nat. Commun.">
        <title>Thousands of microbial genomes shed light on interconnected biogeochemical processes in an aquifer system.</title>
        <authorList>
            <person name="Anantharaman K."/>
            <person name="Brown C.T."/>
            <person name="Hug L.A."/>
            <person name="Sharon I."/>
            <person name="Castelle C.J."/>
            <person name="Probst A.J."/>
            <person name="Thomas B.C."/>
            <person name="Singh A."/>
            <person name="Wilkins M.J."/>
            <person name="Karaoz U."/>
            <person name="Brodie E.L."/>
            <person name="Williams K.H."/>
            <person name="Hubbard S.S."/>
            <person name="Banfield J.F."/>
        </authorList>
    </citation>
    <scope>NUCLEOTIDE SEQUENCE [LARGE SCALE GENOMIC DNA]</scope>
</reference>
<dbReference type="Gene3D" id="3.90.1150.10">
    <property type="entry name" value="Aspartate Aminotransferase, domain 1"/>
    <property type="match status" value="1"/>
</dbReference>
<feature type="domain" description="Aminotransferase class V" evidence="9">
    <location>
        <begin position="19"/>
        <end position="391"/>
    </location>
</feature>
<gene>
    <name evidence="10" type="ORF">A2592_03400</name>
</gene>
<evidence type="ECO:0000256" key="3">
    <source>
        <dbReference type="ARBA" id="ARBA00022679"/>
    </source>
</evidence>
<evidence type="ECO:0000256" key="5">
    <source>
        <dbReference type="ARBA" id="ARBA00022898"/>
    </source>
</evidence>
<dbReference type="PANTHER" id="PTHR11601:SF34">
    <property type="entry name" value="CYSTEINE DESULFURASE"/>
    <property type="match status" value="1"/>
</dbReference>
<dbReference type="PIRSF" id="PIRSF005572">
    <property type="entry name" value="NifS"/>
    <property type="match status" value="1"/>
</dbReference>
<dbReference type="InterPro" id="IPR015424">
    <property type="entry name" value="PyrdxlP-dep_Trfase"/>
</dbReference>
<evidence type="ECO:0000256" key="8">
    <source>
        <dbReference type="ARBA" id="ARBA00050776"/>
    </source>
</evidence>
<accession>A0A1F6FPG3</accession>
<evidence type="ECO:0000256" key="4">
    <source>
        <dbReference type="ARBA" id="ARBA00022723"/>
    </source>
</evidence>
<evidence type="ECO:0000256" key="7">
    <source>
        <dbReference type="ARBA" id="ARBA00023014"/>
    </source>
</evidence>
<dbReference type="EMBL" id="MFMT01000042">
    <property type="protein sequence ID" value="OGG87740.1"/>
    <property type="molecule type" value="Genomic_DNA"/>
</dbReference>
<keyword evidence="4" id="KW-0479">Metal-binding</keyword>
<evidence type="ECO:0000256" key="1">
    <source>
        <dbReference type="ARBA" id="ARBA00001933"/>
    </source>
</evidence>